<evidence type="ECO:0000256" key="1">
    <source>
        <dbReference type="ARBA" id="ARBA00005420"/>
    </source>
</evidence>
<proteinExistence type="inferred from homology"/>
<dbReference type="InterPro" id="IPR007130">
    <property type="entry name" value="DAGAT"/>
</dbReference>
<comment type="similarity">
    <text evidence="1">Belongs to the diacylglycerol acyltransferase family.</text>
</comment>
<gene>
    <name evidence="5" type="ORF">CDL15_Pgr001566</name>
</gene>
<dbReference type="GO" id="GO:0019432">
    <property type="term" value="P:triglyceride biosynthetic process"/>
    <property type="evidence" value="ECO:0007669"/>
    <property type="project" value="UniProtKB-ARBA"/>
</dbReference>
<dbReference type="InterPro" id="IPR022742">
    <property type="entry name" value="Hydrolase_4"/>
</dbReference>
<dbReference type="CDD" id="cd07987">
    <property type="entry name" value="LPLAT_MGAT-like"/>
    <property type="match status" value="1"/>
</dbReference>
<dbReference type="AlphaFoldDB" id="A0A218XAM5"/>
<dbReference type="Pfam" id="PF12146">
    <property type="entry name" value="Hydrolase_4"/>
    <property type="match status" value="1"/>
</dbReference>
<organism evidence="5 6">
    <name type="scientific">Punica granatum</name>
    <name type="common">Pomegranate</name>
    <dbReference type="NCBI Taxonomy" id="22663"/>
    <lineage>
        <taxon>Eukaryota</taxon>
        <taxon>Viridiplantae</taxon>
        <taxon>Streptophyta</taxon>
        <taxon>Embryophyta</taxon>
        <taxon>Tracheophyta</taxon>
        <taxon>Spermatophyta</taxon>
        <taxon>Magnoliopsida</taxon>
        <taxon>eudicotyledons</taxon>
        <taxon>Gunneridae</taxon>
        <taxon>Pentapetalae</taxon>
        <taxon>rosids</taxon>
        <taxon>malvids</taxon>
        <taxon>Myrtales</taxon>
        <taxon>Lythraceae</taxon>
        <taxon>Punica</taxon>
    </lineage>
</organism>
<dbReference type="PANTHER" id="PTHR22753:SF14">
    <property type="entry name" value="MONOACYLGLYCEROL_DIACYLGLYCEROL O-ACYLTRANSFERASE"/>
    <property type="match status" value="1"/>
</dbReference>
<name>A0A218XAM5_PUNGR</name>
<comment type="caution">
    <text evidence="5">The sequence shown here is derived from an EMBL/GenBank/DDBJ whole genome shotgun (WGS) entry which is preliminary data.</text>
</comment>
<evidence type="ECO:0000256" key="3">
    <source>
        <dbReference type="ARBA" id="ARBA00023315"/>
    </source>
</evidence>
<dbReference type="Gene3D" id="3.40.50.1820">
    <property type="entry name" value="alpha/beta hydrolase"/>
    <property type="match status" value="1"/>
</dbReference>
<feature type="domain" description="Serine aminopeptidase S33" evidence="4">
    <location>
        <begin position="201"/>
        <end position="395"/>
    </location>
</feature>
<evidence type="ECO:0000313" key="6">
    <source>
        <dbReference type="Proteomes" id="UP000197138"/>
    </source>
</evidence>
<dbReference type="SUPFAM" id="SSF53474">
    <property type="entry name" value="alpha/beta-Hydrolases"/>
    <property type="match status" value="1"/>
</dbReference>
<protein>
    <recommendedName>
        <fullName evidence="4">Serine aminopeptidase S33 domain-containing protein</fullName>
    </recommendedName>
</protein>
<evidence type="ECO:0000256" key="2">
    <source>
        <dbReference type="ARBA" id="ARBA00022679"/>
    </source>
</evidence>
<dbReference type="PANTHER" id="PTHR22753">
    <property type="entry name" value="TRANSMEMBRANE PROTEIN 68"/>
    <property type="match status" value="1"/>
</dbReference>
<keyword evidence="3" id="KW-0012">Acyltransferase</keyword>
<keyword evidence="2" id="KW-0808">Transferase</keyword>
<reference evidence="6" key="1">
    <citation type="journal article" date="2017" name="Plant J.">
        <title>The pomegranate (Punica granatum L.) genome and the genomics of punicalagin biosynthesis.</title>
        <authorList>
            <person name="Qin G."/>
            <person name="Xu C."/>
            <person name="Ming R."/>
            <person name="Tang H."/>
            <person name="Guyot R."/>
            <person name="Kramer E.M."/>
            <person name="Hu Y."/>
            <person name="Yi X."/>
            <person name="Qi Y."/>
            <person name="Xu X."/>
            <person name="Gao Z."/>
            <person name="Pan H."/>
            <person name="Jian J."/>
            <person name="Tian Y."/>
            <person name="Yue Z."/>
            <person name="Xu Y."/>
        </authorList>
    </citation>
    <scope>NUCLEOTIDE SEQUENCE [LARGE SCALE GENOMIC DNA]</scope>
    <source>
        <strain evidence="6">cv. Dabenzi</strain>
    </source>
</reference>
<accession>A0A218XAM5</accession>
<evidence type="ECO:0000313" key="5">
    <source>
        <dbReference type="EMBL" id="OWM81993.1"/>
    </source>
</evidence>
<sequence length="727" mass="81226">MASSFANFLVSPPLVPGSELVRPRFRVLARNAPGGADQAVSSLEPVALNGTPPAPTPVAHKEERSFESVVGGNGRFGLAFEVEEEKRKEQPRRFDDGMGVDKLEILWDDGYGSVTIKDYLDASKEILKPDGGPPRWFCPVECGQPLKDSPVLLFLPGLDGMGMGLILHHKALGRVFEVRCLHIPVQDRTPFEGLVKLVEETVRLEHAISPKKPIYLVGDSFGGCLALAIAARDPSIDLVVILANPATSFGQSQLQPLLPVLEALPDELHFTIPYLLSFVMGDPMKMAMVNIDNKIPPRLQLEQLSGNLTALLPRLSTLIDIIPKGTLLWKLKLLKSAASYANSRLHAIRAEVLVLASGKDNMIPSREEGQRLVKSIRNCRVRHFKDNGHTLLMEEGINLLTVIKGTCTYRRSRRHDYISDFLPPSMWEFKTGFEQIIGLLRYACSSVLYSTLEDGTIVKGLSGVPSKGPVLLVGYHMLMGFELYSLVEEFLREKNVLVRGVAHPELFMGSMESPTSEFSLPDWLKVFGAVPVTASSLYKLLATNSHALLYPGGSREALHYKGEEYKVIWPDQPEFVRMAARFGATIVPFGAIGEDDIVEYVLDYNDMMKIPFLNDYIRELTQKTIRVRDSGSGEVANDQLFLPGILPKVPGRMYYLFGKPIETRGREEILMDKKNASELYFQIKSEVERSMAYLIKKREEDPYRNIFDRVTYRVLHSPSNEIPGFKP</sequence>
<dbReference type="GO" id="GO:0016020">
    <property type="term" value="C:membrane"/>
    <property type="evidence" value="ECO:0007669"/>
    <property type="project" value="TreeGrafter"/>
</dbReference>
<dbReference type="Proteomes" id="UP000197138">
    <property type="component" value="Unassembled WGS sequence"/>
</dbReference>
<evidence type="ECO:0000259" key="4">
    <source>
        <dbReference type="Pfam" id="PF12146"/>
    </source>
</evidence>
<dbReference type="InterPro" id="IPR029058">
    <property type="entry name" value="AB_hydrolase_fold"/>
</dbReference>
<dbReference type="Pfam" id="PF03982">
    <property type="entry name" value="DAGAT"/>
    <property type="match status" value="1"/>
</dbReference>
<dbReference type="EMBL" id="MTKT01002011">
    <property type="protein sequence ID" value="OWM81993.1"/>
    <property type="molecule type" value="Genomic_DNA"/>
</dbReference>
<dbReference type="GO" id="GO:0004144">
    <property type="term" value="F:diacylglycerol O-acyltransferase activity"/>
    <property type="evidence" value="ECO:0007669"/>
    <property type="project" value="UniProtKB-ARBA"/>
</dbReference>